<dbReference type="FunFam" id="1.10.10.10:FF:000060">
    <property type="entry name" value="DNA-binding transcriptional regulator HexR"/>
    <property type="match status" value="1"/>
</dbReference>
<dbReference type="SUPFAM" id="SSF53697">
    <property type="entry name" value="SIS domain"/>
    <property type="match status" value="1"/>
</dbReference>
<dbReference type="Proteomes" id="UP001177597">
    <property type="component" value="Chromosome"/>
</dbReference>
<evidence type="ECO:0000313" key="3">
    <source>
        <dbReference type="EMBL" id="WGL94191.1"/>
    </source>
</evidence>
<dbReference type="GO" id="GO:1901135">
    <property type="term" value="P:carbohydrate derivative metabolic process"/>
    <property type="evidence" value="ECO:0007669"/>
    <property type="project" value="InterPro"/>
</dbReference>
<dbReference type="GO" id="GO:0003700">
    <property type="term" value="F:DNA-binding transcription factor activity"/>
    <property type="evidence" value="ECO:0007669"/>
    <property type="project" value="InterPro"/>
</dbReference>
<evidence type="ECO:0000259" key="2">
    <source>
        <dbReference type="PROSITE" id="PS51071"/>
    </source>
</evidence>
<accession>A0AA95G8J1</accession>
<dbReference type="PROSITE" id="PS51071">
    <property type="entry name" value="HTH_RPIR"/>
    <property type="match status" value="1"/>
</dbReference>
<evidence type="ECO:0000313" key="4">
    <source>
        <dbReference type="Proteomes" id="UP001177597"/>
    </source>
</evidence>
<sequence length="193" mass="22107">MNILEQINNSFENLNKSEKKVANLILVNPQNAIHLCIAALVKLANVSETTVNRLCRRMDTKGFPNFKLRLTKSLPNGASYFSRLLDQDVTVISYRQKVFQSAIAELSIVKDNLNTTRINRAIDLLTQIKKIAFFGIGFRAAYANIYMLMVSLLAQLTLIDMLATGFILRRRQNFRDNLKRVKDILHDTYLDKL</sequence>
<dbReference type="EMBL" id="CP123498">
    <property type="protein sequence ID" value="WGL94191.1"/>
    <property type="molecule type" value="Genomic_DNA"/>
</dbReference>
<dbReference type="AlphaFoldDB" id="A0AA95G8J1"/>
<keyword evidence="1" id="KW-0472">Membrane</keyword>
<name>A0AA95G8J1_9GAMM</name>
<dbReference type="Pfam" id="PF01418">
    <property type="entry name" value="HTH_6"/>
    <property type="match status" value="1"/>
</dbReference>
<dbReference type="RefSeq" id="WP_280628560.1">
    <property type="nucleotide sequence ID" value="NZ_CP123498.1"/>
</dbReference>
<dbReference type="Gene3D" id="1.10.10.10">
    <property type="entry name" value="Winged helix-like DNA-binding domain superfamily/Winged helix DNA-binding domain"/>
    <property type="match status" value="1"/>
</dbReference>
<feature type="transmembrane region" description="Helical" evidence="1">
    <location>
        <begin position="145"/>
        <end position="168"/>
    </location>
</feature>
<evidence type="ECO:0000256" key="1">
    <source>
        <dbReference type="SAM" id="Phobius"/>
    </source>
</evidence>
<proteinExistence type="predicted"/>
<dbReference type="InterPro" id="IPR000281">
    <property type="entry name" value="HTH_RpiR"/>
</dbReference>
<feature type="domain" description="HTH rpiR-type" evidence="2">
    <location>
        <begin position="1"/>
        <end position="77"/>
    </location>
</feature>
<dbReference type="InterPro" id="IPR009057">
    <property type="entry name" value="Homeodomain-like_sf"/>
</dbReference>
<dbReference type="PANTHER" id="PTHR30514:SF1">
    <property type="entry name" value="HTH-TYPE TRANSCRIPTIONAL REGULATOR HEXR-RELATED"/>
    <property type="match status" value="1"/>
</dbReference>
<dbReference type="InterPro" id="IPR047640">
    <property type="entry name" value="RpiR-like"/>
</dbReference>
<dbReference type="GO" id="GO:0003677">
    <property type="term" value="F:DNA binding"/>
    <property type="evidence" value="ECO:0007669"/>
    <property type="project" value="InterPro"/>
</dbReference>
<gene>
    <name evidence="3" type="ORF">QE207_10565</name>
</gene>
<dbReference type="SUPFAM" id="SSF46689">
    <property type="entry name" value="Homeodomain-like"/>
    <property type="match status" value="1"/>
</dbReference>
<reference evidence="3" key="1">
    <citation type="submission" date="2023-04" db="EMBL/GenBank/DDBJ databases">
        <title>Genome dynamics across the evolutionary transition to endosymbiosis.</title>
        <authorList>
            <person name="Siozios S."/>
            <person name="Nadal-Jimenez P."/>
            <person name="Azagi T."/>
            <person name="Sprong H."/>
            <person name="Frost C.L."/>
            <person name="Parratt S.R."/>
            <person name="Taylor G."/>
            <person name="Brettell L."/>
            <person name="Lew K.C."/>
            <person name="Croft L."/>
            <person name="King K.C."/>
            <person name="Brockhurst M.A."/>
            <person name="Hypsa V."/>
            <person name="Novakova E."/>
            <person name="Darby A.C."/>
            <person name="Hurst G.D.D."/>
        </authorList>
    </citation>
    <scope>NUCLEOTIDE SEQUENCE</scope>
    <source>
        <strain evidence="3">AIh</strain>
    </source>
</reference>
<organism evidence="3 4">
    <name type="scientific">Arsenophonus nasoniae</name>
    <name type="common">son-killer infecting Nasonia vitripennis</name>
    <dbReference type="NCBI Taxonomy" id="638"/>
    <lineage>
        <taxon>Bacteria</taxon>
        <taxon>Pseudomonadati</taxon>
        <taxon>Pseudomonadota</taxon>
        <taxon>Gammaproteobacteria</taxon>
        <taxon>Enterobacterales</taxon>
        <taxon>Morganellaceae</taxon>
        <taxon>Arsenophonus</taxon>
    </lineage>
</organism>
<dbReference type="InterPro" id="IPR036388">
    <property type="entry name" value="WH-like_DNA-bd_sf"/>
</dbReference>
<keyword evidence="1" id="KW-1133">Transmembrane helix</keyword>
<keyword evidence="1" id="KW-0812">Transmembrane</keyword>
<dbReference type="GO" id="GO:0097367">
    <property type="term" value="F:carbohydrate derivative binding"/>
    <property type="evidence" value="ECO:0007669"/>
    <property type="project" value="InterPro"/>
</dbReference>
<protein>
    <recommendedName>
        <fullName evidence="2">HTH rpiR-type domain-containing protein</fullName>
    </recommendedName>
</protein>
<dbReference type="PANTHER" id="PTHR30514">
    <property type="entry name" value="GLUCOKINASE"/>
    <property type="match status" value="1"/>
</dbReference>
<dbReference type="InterPro" id="IPR046348">
    <property type="entry name" value="SIS_dom_sf"/>
</dbReference>